<keyword evidence="7 9" id="KW-0704">Schiff base</keyword>
<dbReference type="GO" id="GO:0042182">
    <property type="term" value="P:ketone catabolic process"/>
    <property type="evidence" value="ECO:0007669"/>
    <property type="project" value="UniProtKB-ARBA"/>
</dbReference>
<comment type="subcellular location">
    <subcellularLocation>
        <location evidence="1 9">Cytoplasm</location>
    </subcellularLocation>
</comment>
<evidence type="ECO:0000256" key="5">
    <source>
        <dbReference type="ARBA" id="ARBA00022679"/>
    </source>
</evidence>
<comment type="caution">
    <text evidence="10">The sequence shown here is derived from an EMBL/GenBank/DDBJ whole genome shotgun (WGS) entry which is preliminary data.</text>
</comment>
<dbReference type="UniPathway" id="UPA00115">
    <property type="reaction ID" value="UER00414"/>
</dbReference>
<dbReference type="PROSITE" id="PS00958">
    <property type="entry name" value="TRANSALDOLASE_2"/>
    <property type="match status" value="1"/>
</dbReference>
<evidence type="ECO:0000256" key="6">
    <source>
        <dbReference type="ARBA" id="ARBA00023126"/>
    </source>
</evidence>
<accession>A0A4V2PS69</accession>
<dbReference type="FunFam" id="3.20.20.70:FF:000018">
    <property type="entry name" value="Probable transaldolase"/>
    <property type="match status" value="1"/>
</dbReference>
<dbReference type="GO" id="GO:0006098">
    <property type="term" value="P:pentose-phosphate shunt"/>
    <property type="evidence" value="ECO:0007669"/>
    <property type="project" value="UniProtKB-UniRule"/>
</dbReference>
<evidence type="ECO:0000313" key="11">
    <source>
        <dbReference type="Proteomes" id="UP000294614"/>
    </source>
</evidence>
<dbReference type="InterPro" id="IPR001585">
    <property type="entry name" value="TAL/FSA"/>
</dbReference>
<dbReference type="RefSeq" id="WP_132870958.1">
    <property type="nucleotide sequence ID" value="NZ_JAJUHT010000003.1"/>
</dbReference>
<dbReference type="OrthoDB" id="9807051at2"/>
<dbReference type="GO" id="GO:0005975">
    <property type="term" value="P:carbohydrate metabolic process"/>
    <property type="evidence" value="ECO:0007669"/>
    <property type="project" value="InterPro"/>
</dbReference>
<keyword evidence="4 9" id="KW-0963">Cytoplasm</keyword>
<keyword evidence="6 9" id="KW-0570">Pentose shunt</keyword>
<reference evidence="10 11" key="1">
    <citation type="submission" date="2019-03" db="EMBL/GenBank/DDBJ databases">
        <title>Genomic Encyclopedia of Type Strains, Phase IV (KMG-IV): sequencing the most valuable type-strain genomes for metagenomic binning, comparative biology and taxonomic classification.</title>
        <authorList>
            <person name="Goeker M."/>
        </authorList>
    </citation>
    <scope>NUCLEOTIDE SEQUENCE [LARGE SCALE GENOMIC DNA]</scope>
    <source>
        <strain evidence="10 11">DSM 24984</strain>
    </source>
</reference>
<evidence type="ECO:0000256" key="9">
    <source>
        <dbReference type="HAMAP-Rule" id="MF_00494"/>
    </source>
</evidence>
<dbReference type="PANTHER" id="PTHR10683:SF40">
    <property type="entry name" value="FRUCTOSE-6-PHOSPHATE ALDOLASE 1-RELATED"/>
    <property type="match status" value="1"/>
</dbReference>
<dbReference type="InterPro" id="IPR033919">
    <property type="entry name" value="TSA/FSA_arc/bac"/>
</dbReference>
<dbReference type="SUPFAM" id="SSF51569">
    <property type="entry name" value="Aldolase"/>
    <property type="match status" value="1"/>
</dbReference>
<dbReference type="GO" id="GO:0004801">
    <property type="term" value="F:transaldolase activity"/>
    <property type="evidence" value="ECO:0007669"/>
    <property type="project" value="UniProtKB-UniRule"/>
</dbReference>
<dbReference type="InterPro" id="IPR004731">
    <property type="entry name" value="Transaldolase_3B/F6P_aldolase"/>
</dbReference>
<dbReference type="NCBIfam" id="TIGR00875">
    <property type="entry name" value="fsa_talC_mipB"/>
    <property type="match status" value="1"/>
</dbReference>
<dbReference type="PROSITE" id="PS01054">
    <property type="entry name" value="TRANSALDOLASE_1"/>
    <property type="match status" value="1"/>
</dbReference>
<dbReference type="EMBL" id="SMGG01000003">
    <property type="protein sequence ID" value="TCK61561.1"/>
    <property type="molecule type" value="Genomic_DNA"/>
</dbReference>
<dbReference type="Pfam" id="PF00923">
    <property type="entry name" value="TAL_FSA"/>
    <property type="match status" value="1"/>
</dbReference>
<dbReference type="EC" id="2.2.1.2" evidence="9"/>
<evidence type="ECO:0000256" key="7">
    <source>
        <dbReference type="ARBA" id="ARBA00023270"/>
    </source>
</evidence>
<dbReference type="InterPro" id="IPR013785">
    <property type="entry name" value="Aldolase_TIM"/>
</dbReference>
<organism evidence="10 11">
    <name type="scientific">Seleniivibrio woodruffii</name>
    <dbReference type="NCBI Taxonomy" id="1078050"/>
    <lineage>
        <taxon>Bacteria</taxon>
        <taxon>Pseudomonadati</taxon>
        <taxon>Deferribacterota</taxon>
        <taxon>Deferribacteres</taxon>
        <taxon>Deferribacterales</taxon>
        <taxon>Geovibrionaceae</taxon>
        <taxon>Seleniivibrio</taxon>
    </lineage>
</organism>
<evidence type="ECO:0000256" key="2">
    <source>
        <dbReference type="ARBA" id="ARBA00004857"/>
    </source>
</evidence>
<feature type="active site" description="Schiff-base intermediate with substrate" evidence="9">
    <location>
        <position position="83"/>
    </location>
</feature>
<dbReference type="GO" id="GO:0005737">
    <property type="term" value="C:cytoplasm"/>
    <property type="evidence" value="ECO:0007669"/>
    <property type="project" value="UniProtKB-SubCell"/>
</dbReference>
<comment type="function">
    <text evidence="9">Transaldolase is important for the balance of metabolites in the pentose-phosphate pathway.</text>
</comment>
<dbReference type="AlphaFoldDB" id="A0A4V2PS69"/>
<dbReference type="HAMAP" id="MF_00494">
    <property type="entry name" value="Transaldolase_3b"/>
    <property type="match status" value="1"/>
</dbReference>
<dbReference type="GO" id="GO:0016832">
    <property type="term" value="F:aldehyde-lyase activity"/>
    <property type="evidence" value="ECO:0007669"/>
    <property type="project" value="InterPro"/>
</dbReference>
<evidence type="ECO:0000313" key="10">
    <source>
        <dbReference type="EMBL" id="TCK61561.1"/>
    </source>
</evidence>
<dbReference type="Proteomes" id="UP000294614">
    <property type="component" value="Unassembled WGS sequence"/>
</dbReference>
<comment type="catalytic activity">
    <reaction evidence="8 9">
        <text>D-sedoheptulose 7-phosphate + D-glyceraldehyde 3-phosphate = D-erythrose 4-phosphate + beta-D-fructose 6-phosphate</text>
        <dbReference type="Rhea" id="RHEA:17053"/>
        <dbReference type="ChEBI" id="CHEBI:16897"/>
        <dbReference type="ChEBI" id="CHEBI:57483"/>
        <dbReference type="ChEBI" id="CHEBI:57634"/>
        <dbReference type="ChEBI" id="CHEBI:59776"/>
        <dbReference type="EC" id="2.2.1.2"/>
    </reaction>
</comment>
<evidence type="ECO:0000256" key="1">
    <source>
        <dbReference type="ARBA" id="ARBA00004496"/>
    </source>
</evidence>
<gene>
    <name evidence="9" type="primary">tal</name>
    <name evidence="10" type="ORF">C8D98_0062</name>
</gene>
<name>A0A4V2PS69_9BACT</name>
<evidence type="ECO:0000256" key="4">
    <source>
        <dbReference type="ARBA" id="ARBA00022490"/>
    </source>
</evidence>
<keyword evidence="5 9" id="KW-0808">Transferase</keyword>
<comment type="similarity">
    <text evidence="3 9">Belongs to the transaldolase family. Type 3B subfamily.</text>
</comment>
<proteinExistence type="inferred from homology"/>
<dbReference type="InterPro" id="IPR018225">
    <property type="entry name" value="Transaldolase_AS"/>
</dbReference>
<dbReference type="Gene3D" id="3.20.20.70">
    <property type="entry name" value="Aldolase class I"/>
    <property type="match status" value="1"/>
</dbReference>
<comment type="pathway">
    <text evidence="2 9">Carbohydrate degradation; pentose phosphate pathway; D-glyceraldehyde 3-phosphate and beta-D-fructose 6-phosphate from D-ribose 5-phosphate and D-xylulose 5-phosphate (non-oxidative stage): step 2/3.</text>
</comment>
<protein>
    <recommendedName>
        <fullName evidence="9">Probable transaldolase</fullName>
        <ecNumber evidence="9">2.2.1.2</ecNumber>
    </recommendedName>
</protein>
<dbReference type="InterPro" id="IPR022999">
    <property type="entry name" value="Transaldolase_3B"/>
</dbReference>
<evidence type="ECO:0000256" key="3">
    <source>
        <dbReference type="ARBA" id="ARBA00005740"/>
    </source>
</evidence>
<keyword evidence="11" id="KW-1185">Reference proteome</keyword>
<sequence>MKLFLDTANISEIKEVKDLGILDGVTTNPSLIAKEKRDFKKTVAEICEIVCGPVSAEVIALDWENMVKEGRELAEISEHIVVKVPFTKDGLKATSILAGEGIPVNVTLIFSANQALLACKAGAAYISPFAGRLDDIGHDGIDVVSQCQQLVETYGFETEVIAASIRSTAHMFQLQEVGVDIATIPYSVVTQMMKHPLTDIGIEKFLKDWESAVK</sequence>
<dbReference type="PANTHER" id="PTHR10683">
    <property type="entry name" value="TRANSALDOLASE"/>
    <property type="match status" value="1"/>
</dbReference>
<dbReference type="CDD" id="cd00956">
    <property type="entry name" value="Transaldolase_FSA"/>
    <property type="match status" value="1"/>
</dbReference>
<evidence type="ECO:0000256" key="8">
    <source>
        <dbReference type="ARBA" id="ARBA00048810"/>
    </source>
</evidence>